<reference evidence="3 4" key="1">
    <citation type="submission" date="2021-03" db="EMBL/GenBank/DDBJ databases">
        <title>Sequencing the genomes of 1000 actinobacteria strains.</title>
        <authorList>
            <person name="Klenk H.-P."/>
        </authorList>
    </citation>
    <scope>NUCLEOTIDE SEQUENCE [LARGE SCALE GENOMIC DNA]</scope>
    <source>
        <strain evidence="3 4">DSM 18824</strain>
    </source>
</reference>
<dbReference type="EMBL" id="JAGINT010000002">
    <property type="protein sequence ID" value="MBP2356331.1"/>
    <property type="molecule type" value="Genomic_DNA"/>
</dbReference>
<evidence type="ECO:0000313" key="3">
    <source>
        <dbReference type="EMBL" id="MBP2356331.1"/>
    </source>
</evidence>
<sequence>MIGRRPQYRSVDVHAHLGPYSLFFIPTPDAATMVAVMDATGTDVTVLAANRAIQQDAHLGNSQSLAAVDAYPDRIAAYAVVNPWQDPERELTRLADDARFVGIKVHPSLHRYPVTGTRYAAVWKFAAETGCPVLSHSEHRSPYDSPAMFRTVAERYPGTSVILGHAGITPPGVDEAIEVASRYESLLLEVCGSHMTGPLIRSMVDQIGSDRVLFGSDFPFIDQRMSLGRVVCAPLTEGQRQDVLSGNARKLFRWRPLPGGRGVDQ</sequence>
<organism evidence="3 4">
    <name type="scientific">Kribbella aluminosa</name>
    <dbReference type="NCBI Taxonomy" id="416017"/>
    <lineage>
        <taxon>Bacteria</taxon>
        <taxon>Bacillati</taxon>
        <taxon>Actinomycetota</taxon>
        <taxon>Actinomycetes</taxon>
        <taxon>Propionibacteriales</taxon>
        <taxon>Kribbellaceae</taxon>
        <taxon>Kribbella</taxon>
    </lineage>
</organism>
<feature type="domain" description="Amidohydrolase-related" evidence="2">
    <location>
        <begin position="11"/>
        <end position="253"/>
    </location>
</feature>
<evidence type="ECO:0000313" key="4">
    <source>
        <dbReference type="Proteomes" id="UP000755585"/>
    </source>
</evidence>
<dbReference type="RefSeq" id="WP_209698865.1">
    <property type="nucleotide sequence ID" value="NZ_BAAAVU010000023.1"/>
</dbReference>
<dbReference type="InterPro" id="IPR032465">
    <property type="entry name" value="ACMSD"/>
</dbReference>
<dbReference type="Proteomes" id="UP000755585">
    <property type="component" value="Unassembled WGS sequence"/>
</dbReference>
<name>A0ABS4UXH9_9ACTN</name>
<evidence type="ECO:0000256" key="1">
    <source>
        <dbReference type="ARBA" id="ARBA00023239"/>
    </source>
</evidence>
<protein>
    <submittedName>
        <fullName evidence="3">TIM-barrel fold metal-dependent hydrolase</fullName>
    </submittedName>
</protein>
<evidence type="ECO:0000259" key="2">
    <source>
        <dbReference type="Pfam" id="PF04909"/>
    </source>
</evidence>
<keyword evidence="3" id="KW-0378">Hydrolase</keyword>
<dbReference type="Gene3D" id="3.20.20.140">
    <property type="entry name" value="Metal-dependent hydrolases"/>
    <property type="match status" value="1"/>
</dbReference>
<keyword evidence="4" id="KW-1185">Reference proteome</keyword>
<keyword evidence="1" id="KW-0456">Lyase</keyword>
<dbReference type="PANTHER" id="PTHR21240">
    <property type="entry name" value="2-AMINO-3-CARBOXYLMUCONATE-6-SEMIALDEHYDE DECARBOXYLASE"/>
    <property type="match status" value="1"/>
</dbReference>
<comment type="caution">
    <text evidence="3">The sequence shown here is derived from an EMBL/GenBank/DDBJ whole genome shotgun (WGS) entry which is preliminary data.</text>
</comment>
<dbReference type="GO" id="GO:0016787">
    <property type="term" value="F:hydrolase activity"/>
    <property type="evidence" value="ECO:0007669"/>
    <property type="project" value="UniProtKB-KW"/>
</dbReference>
<gene>
    <name evidence="3" type="ORF">JOF29_007441</name>
</gene>
<dbReference type="InterPro" id="IPR006680">
    <property type="entry name" value="Amidohydro-rel"/>
</dbReference>
<accession>A0ABS4UXH9</accession>
<dbReference type="InterPro" id="IPR032466">
    <property type="entry name" value="Metal_Hydrolase"/>
</dbReference>
<dbReference type="CDD" id="cd01292">
    <property type="entry name" value="metallo-dependent_hydrolases"/>
    <property type="match status" value="1"/>
</dbReference>
<dbReference type="Pfam" id="PF04909">
    <property type="entry name" value="Amidohydro_2"/>
    <property type="match status" value="1"/>
</dbReference>
<proteinExistence type="predicted"/>
<dbReference type="SUPFAM" id="SSF51556">
    <property type="entry name" value="Metallo-dependent hydrolases"/>
    <property type="match status" value="1"/>
</dbReference>